<keyword evidence="2" id="KW-1185">Reference proteome</keyword>
<dbReference type="Proteomes" id="UP000239917">
    <property type="component" value="Unassembled WGS sequence"/>
</dbReference>
<organism evidence="1 2">
    <name type="scientific">Marinobacter maroccanus</name>
    <dbReference type="NCBI Taxonomy" id="2055143"/>
    <lineage>
        <taxon>Bacteria</taxon>
        <taxon>Pseudomonadati</taxon>
        <taxon>Pseudomonadota</taxon>
        <taxon>Gammaproteobacteria</taxon>
        <taxon>Pseudomonadales</taxon>
        <taxon>Marinobacteraceae</taxon>
        <taxon>Marinobacter</taxon>
    </lineage>
</organism>
<comment type="caution">
    <text evidence="1">The sequence shown here is derived from an EMBL/GenBank/DDBJ whole genome shotgun (WGS) entry which is preliminary data.</text>
</comment>
<evidence type="ECO:0000313" key="1">
    <source>
        <dbReference type="EMBL" id="PPI83002.1"/>
    </source>
</evidence>
<reference evidence="1 2" key="1">
    <citation type="submission" date="2018-01" db="EMBL/GenBank/DDBJ databases">
        <title>Complete genome sequences of the type strains of Marinobacter flavimaris and Marinobacter maroccanus.</title>
        <authorList>
            <person name="Palau M."/>
            <person name="Boujida N."/>
            <person name="Manresa A."/>
            <person name="Minana-Galbis D."/>
        </authorList>
    </citation>
    <scope>NUCLEOTIDE SEQUENCE [LARGE SCALE GENOMIC DNA]</scope>
    <source>
        <strain evidence="1 2">N4</strain>
    </source>
</reference>
<protein>
    <submittedName>
        <fullName evidence="1">Uncharacterized protein</fullName>
    </submittedName>
</protein>
<dbReference type="RefSeq" id="WP_104322893.1">
    <property type="nucleotide sequence ID" value="NZ_PSSX01000018.1"/>
</dbReference>
<dbReference type="OrthoDB" id="9891902at2"/>
<proteinExistence type="predicted"/>
<dbReference type="EMBL" id="PSSX01000018">
    <property type="protein sequence ID" value="PPI83002.1"/>
    <property type="molecule type" value="Genomic_DNA"/>
</dbReference>
<dbReference type="AlphaFoldDB" id="A0A2S5Z6Z3"/>
<sequence>MPKEIARWVACVTLLIGTSQVSGQQPTRSSDGVYDVRTIKEVTSITKLNQVCLEGLAGASREISLVDQQRCACVVYELGELISYGEYKEIEKNILYGREWKSTNAMERVKPHLREACNWQG</sequence>
<evidence type="ECO:0000313" key="2">
    <source>
        <dbReference type="Proteomes" id="UP000239917"/>
    </source>
</evidence>
<accession>A0A2S5Z6Z3</accession>
<gene>
    <name evidence="1" type="ORF">KEHDKFFH_16315</name>
</gene>
<name>A0A2S5Z6Z3_9GAMM</name>